<dbReference type="EMBL" id="LR796656">
    <property type="protein sequence ID" value="CAB4157734.1"/>
    <property type="molecule type" value="Genomic_DNA"/>
</dbReference>
<protein>
    <submittedName>
        <fullName evidence="3">DNA-binding transcriptional regulator Cro</fullName>
    </submittedName>
</protein>
<dbReference type="Gene3D" id="1.10.260.40">
    <property type="entry name" value="lambda repressor-like DNA-binding domains"/>
    <property type="match status" value="1"/>
</dbReference>
<name>A0A6J7X444_9CAUD</name>
<proteinExistence type="predicted"/>
<evidence type="ECO:0000313" key="3">
    <source>
        <dbReference type="EMBL" id="CAB5225308.1"/>
    </source>
</evidence>
<dbReference type="EMBL" id="LR796557">
    <property type="protein sequence ID" value="CAB4151888.1"/>
    <property type="molecule type" value="Genomic_DNA"/>
</dbReference>
<dbReference type="EMBL" id="LR798345">
    <property type="protein sequence ID" value="CAB5225308.1"/>
    <property type="molecule type" value="Genomic_DNA"/>
</dbReference>
<evidence type="ECO:0000313" key="2">
    <source>
        <dbReference type="EMBL" id="CAB4157734.1"/>
    </source>
</evidence>
<evidence type="ECO:0000313" key="1">
    <source>
        <dbReference type="EMBL" id="CAB4151888.1"/>
    </source>
</evidence>
<organism evidence="3">
    <name type="scientific">uncultured Caudovirales phage</name>
    <dbReference type="NCBI Taxonomy" id="2100421"/>
    <lineage>
        <taxon>Viruses</taxon>
        <taxon>Duplodnaviria</taxon>
        <taxon>Heunggongvirae</taxon>
        <taxon>Uroviricota</taxon>
        <taxon>Caudoviricetes</taxon>
        <taxon>Peduoviridae</taxon>
        <taxon>Maltschvirus</taxon>
        <taxon>Maltschvirus maltsch</taxon>
    </lineage>
</organism>
<dbReference type="Pfam" id="PF14549">
    <property type="entry name" value="P22_Cro"/>
    <property type="match status" value="1"/>
</dbReference>
<gene>
    <name evidence="1" type="ORF">UFOVP590_40</name>
    <name evidence="2" type="ORF">UFOVP685_44</name>
    <name evidence="3" type="ORF">UFOVP750_8</name>
</gene>
<keyword evidence="3" id="KW-0238">DNA-binding</keyword>
<accession>A0A6J7X444</accession>
<reference evidence="3" key="1">
    <citation type="submission" date="2020-05" db="EMBL/GenBank/DDBJ databases">
        <authorList>
            <person name="Chiriac C."/>
            <person name="Salcher M."/>
            <person name="Ghai R."/>
            <person name="Kavagutti S V."/>
        </authorList>
    </citation>
    <scope>NUCLEOTIDE SEQUENCE</scope>
</reference>
<sequence length="60" mass="7219">MTPNDVKKYYGNSYQFKKKTKMSDASFRNWMKWGFVPENSQYKLERLTNGCLKAEWSNNE</sequence>
<dbReference type="GO" id="GO:0003677">
    <property type="term" value="F:DNA binding"/>
    <property type="evidence" value="ECO:0007669"/>
    <property type="project" value="UniProtKB-KW"/>
</dbReference>
<dbReference type="InterPro" id="IPR010982">
    <property type="entry name" value="Lambda_DNA-bd_dom_sf"/>
</dbReference>